<sequence length="71" mass="7954">MASVMVSYKGYMTEVKKTKILYVIIKSNWGEASAQRLLENPRFSTLHFSSGATLLYGEESSFPTPISLHPN</sequence>
<dbReference type="AlphaFoldDB" id="A0A1G2MQ38"/>
<organism evidence="1 2">
    <name type="scientific">Candidatus Taylorbacteria bacterium RIFCSPHIGHO2_02_FULL_46_13</name>
    <dbReference type="NCBI Taxonomy" id="1802312"/>
    <lineage>
        <taxon>Bacteria</taxon>
        <taxon>Candidatus Tayloriibacteriota</taxon>
    </lineage>
</organism>
<accession>A0A1G2MQ38</accession>
<name>A0A1G2MQ38_9BACT</name>
<comment type="caution">
    <text evidence="1">The sequence shown here is derived from an EMBL/GenBank/DDBJ whole genome shotgun (WGS) entry which is preliminary data.</text>
</comment>
<dbReference type="Proteomes" id="UP000177565">
    <property type="component" value="Unassembled WGS sequence"/>
</dbReference>
<protein>
    <submittedName>
        <fullName evidence="1">Uncharacterized protein</fullName>
    </submittedName>
</protein>
<dbReference type="STRING" id="1802312.A3C06_03330"/>
<evidence type="ECO:0000313" key="1">
    <source>
        <dbReference type="EMBL" id="OHA25854.1"/>
    </source>
</evidence>
<gene>
    <name evidence="1" type="ORF">A3C06_03330</name>
</gene>
<reference evidence="1 2" key="1">
    <citation type="journal article" date="2016" name="Nat. Commun.">
        <title>Thousands of microbial genomes shed light on interconnected biogeochemical processes in an aquifer system.</title>
        <authorList>
            <person name="Anantharaman K."/>
            <person name="Brown C.T."/>
            <person name="Hug L.A."/>
            <person name="Sharon I."/>
            <person name="Castelle C.J."/>
            <person name="Probst A.J."/>
            <person name="Thomas B.C."/>
            <person name="Singh A."/>
            <person name="Wilkins M.J."/>
            <person name="Karaoz U."/>
            <person name="Brodie E.L."/>
            <person name="Williams K.H."/>
            <person name="Hubbard S.S."/>
            <person name="Banfield J.F."/>
        </authorList>
    </citation>
    <scope>NUCLEOTIDE SEQUENCE [LARGE SCALE GENOMIC DNA]</scope>
</reference>
<dbReference type="EMBL" id="MHRQ01000032">
    <property type="protein sequence ID" value="OHA25854.1"/>
    <property type="molecule type" value="Genomic_DNA"/>
</dbReference>
<evidence type="ECO:0000313" key="2">
    <source>
        <dbReference type="Proteomes" id="UP000177565"/>
    </source>
</evidence>
<proteinExistence type="predicted"/>